<dbReference type="Proteomes" id="UP000478052">
    <property type="component" value="Unassembled WGS sequence"/>
</dbReference>
<accession>A0A6G0Y4Y7</accession>
<gene>
    <name evidence="1" type="ORF">FWK35_00015626</name>
</gene>
<reference evidence="1 2" key="1">
    <citation type="submission" date="2019-08" db="EMBL/GenBank/DDBJ databases">
        <title>Whole genome of Aphis craccivora.</title>
        <authorList>
            <person name="Voronova N.V."/>
            <person name="Shulinski R.S."/>
            <person name="Bandarenka Y.V."/>
            <person name="Zhorov D.G."/>
            <person name="Warner D."/>
        </authorList>
    </citation>
    <scope>NUCLEOTIDE SEQUENCE [LARGE SCALE GENOMIC DNA]</scope>
    <source>
        <strain evidence="1">180601</strain>
        <tissue evidence="1">Whole Body</tissue>
    </source>
</reference>
<keyword evidence="2" id="KW-1185">Reference proteome</keyword>
<organism evidence="1 2">
    <name type="scientific">Aphis craccivora</name>
    <name type="common">Cowpea aphid</name>
    <dbReference type="NCBI Taxonomy" id="307492"/>
    <lineage>
        <taxon>Eukaryota</taxon>
        <taxon>Metazoa</taxon>
        <taxon>Ecdysozoa</taxon>
        <taxon>Arthropoda</taxon>
        <taxon>Hexapoda</taxon>
        <taxon>Insecta</taxon>
        <taxon>Pterygota</taxon>
        <taxon>Neoptera</taxon>
        <taxon>Paraneoptera</taxon>
        <taxon>Hemiptera</taxon>
        <taxon>Sternorrhyncha</taxon>
        <taxon>Aphidomorpha</taxon>
        <taxon>Aphidoidea</taxon>
        <taxon>Aphididae</taxon>
        <taxon>Aphidini</taxon>
        <taxon>Aphis</taxon>
        <taxon>Aphis</taxon>
    </lineage>
</organism>
<name>A0A6G0Y4Y7_APHCR</name>
<dbReference type="EMBL" id="VUJU01006133">
    <property type="protein sequence ID" value="KAF0749349.1"/>
    <property type="molecule type" value="Genomic_DNA"/>
</dbReference>
<evidence type="ECO:0000313" key="2">
    <source>
        <dbReference type="Proteomes" id="UP000478052"/>
    </source>
</evidence>
<proteinExistence type="predicted"/>
<evidence type="ECO:0000313" key="1">
    <source>
        <dbReference type="EMBL" id="KAF0749349.1"/>
    </source>
</evidence>
<protein>
    <submittedName>
        <fullName evidence="1">Uncharacterized protein</fullName>
    </submittedName>
</protein>
<sequence length="97" mass="11463">MLYSFLQPNEIFVLFNEIKQYIILIEIYNFFDETYVNGEIRRTFRNGTVSWSPSLLIPPAFWPVSHNNKLDIPRTQNNKSKKNNRTQKLIIKSSILG</sequence>
<comment type="caution">
    <text evidence="1">The sequence shown here is derived from an EMBL/GenBank/DDBJ whole genome shotgun (WGS) entry which is preliminary data.</text>
</comment>
<dbReference type="AlphaFoldDB" id="A0A6G0Y4Y7"/>